<accession>A0A7K1KN34</accession>
<dbReference type="AlphaFoldDB" id="A0A7K1KN34"/>
<dbReference type="InterPro" id="IPR007730">
    <property type="entry name" value="SPOR-like_dom"/>
</dbReference>
<dbReference type="PROSITE" id="PS51724">
    <property type="entry name" value="SPOR"/>
    <property type="match status" value="1"/>
</dbReference>
<dbReference type="Gene3D" id="3.30.70.1070">
    <property type="entry name" value="Sporulation related repeat"/>
    <property type="match status" value="1"/>
</dbReference>
<feature type="compositionally biased region" description="Basic and acidic residues" evidence="1">
    <location>
        <begin position="74"/>
        <end position="83"/>
    </location>
</feature>
<feature type="compositionally biased region" description="Low complexity" evidence="1">
    <location>
        <begin position="108"/>
        <end position="123"/>
    </location>
</feature>
<evidence type="ECO:0000313" key="4">
    <source>
        <dbReference type="Proteomes" id="UP000461162"/>
    </source>
</evidence>
<evidence type="ECO:0000256" key="1">
    <source>
        <dbReference type="SAM" id="MobiDB-lite"/>
    </source>
</evidence>
<organism evidence="3 4">
    <name type="scientific">Pseudodesulfovibrio alkaliphilus</name>
    <dbReference type="NCBI Taxonomy" id="2661613"/>
    <lineage>
        <taxon>Bacteria</taxon>
        <taxon>Pseudomonadati</taxon>
        <taxon>Thermodesulfobacteriota</taxon>
        <taxon>Desulfovibrionia</taxon>
        <taxon>Desulfovibrionales</taxon>
        <taxon>Desulfovibrionaceae</taxon>
    </lineage>
</organism>
<proteinExistence type="predicted"/>
<evidence type="ECO:0000259" key="2">
    <source>
        <dbReference type="PROSITE" id="PS51724"/>
    </source>
</evidence>
<dbReference type="EMBL" id="WODC01000004">
    <property type="protein sequence ID" value="MUM77506.1"/>
    <property type="molecule type" value="Genomic_DNA"/>
</dbReference>
<name>A0A7K1KN34_9BACT</name>
<protein>
    <recommendedName>
        <fullName evidence="2">SPOR domain-containing protein</fullName>
    </recommendedName>
</protein>
<dbReference type="InterPro" id="IPR036680">
    <property type="entry name" value="SPOR-like_sf"/>
</dbReference>
<comment type="caution">
    <text evidence="3">The sequence shown here is derived from an EMBL/GenBank/DDBJ whole genome shotgun (WGS) entry which is preliminary data.</text>
</comment>
<dbReference type="GO" id="GO:0042834">
    <property type="term" value="F:peptidoglycan binding"/>
    <property type="evidence" value="ECO:0007669"/>
    <property type="project" value="InterPro"/>
</dbReference>
<dbReference type="Pfam" id="PF05036">
    <property type="entry name" value="SPOR"/>
    <property type="match status" value="1"/>
</dbReference>
<keyword evidence="4" id="KW-1185">Reference proteome</keyword>
<feature type="domain" description="SPOR" evidence="2">
    <location>
        <begin position="156"/>
        <end position="232"/>
    </location>
</feature>
<evidence type="ECO:0000313" key="3">
    <source>
        <dbReference type="EMBL" id="MUM77506.1"/>
    </source>
</evidence>
<dbReference type="SUPFAM" id="SSF110997">
    <property type="entry name" value="Sporulation related repeat"/>
    <property type="match status" value="1"/>
</dbReference>
<sequence length="233" mass="24127">MLLAQARKDQRKRANQMMNAKKNGMMLAVCLAAALTLGGCARQHIVSSPPAERPTARATPLPAEQTPEPSATKGPEDERRENEGVYVVDAPVAEQAGRSVAESELGEEPLPAEAAPATAATGPVAADEAFDAPAAAHAPLTHETHPGATAAALPEVVEGGSFFVQVGAFSDLENANRALARLIADGYKGSRLDATGDGLIRVQAGAFGDHGSAEAALDRLQAEYPKGFVLKTD</sequence>
<gene>
    <name evidence="3" type="ORF">GKC30_07675</name>
</gene>
<feature type="region of interest" description="Disordered" evidence="1">
    <location>
        <begin position="46"/>
        <end position="123"/>
    </location>
</feature>
<dbReference type="Proteomes" id="UP000461162">
    <property type="component" value="Unassembled WGS sequence"/>
</dbReference>
<reference evidence="3 4" key="1">
    <citation type="submission" date="2019-11" db="EMBL/GenBank/DDBJ databases">
        <title>Pseudodesulfovibrio alkaliphilus, sp. nov., an alkaliphilic sulfate-reducing bacteria from mud volcano of Taman peninsula, Russia.</title>
        <authorList>
            <person name="Frolova A."/>
            <person name="Merkel A.Y."/>
            <person name="Slobodkin A.I."/>
        </authorList>
    </citation>
    <scope>NUCLEOTIDE SEQUENCE [LARGE SCALE GENOMIC DNA]</scope>
    <source>
        <strain evidence="3 4">F-1</strain>
    </source>
</reference>